<dbReference type="InterPro" id="IPR052932">
    <property type="entry name" value="OprB_Porin"/>
</dbReference>
<name>A0A252ALG7_9PROT</name>
<evidence type="ECO:0000313" key="6">
    <source>
        <dbReference type="Proteomes" id="UP000032673"/>
    </source>
</evidence>
<dbReference type="GO" id="GO:0008643">
    <property type="term" value="P:carbohydrate transport"/>
    <property type="evidence" value="ECO:0007669"/>
    <property type="project" value="InterPro"/>
</dbReference>
<dbReference type="EMBL" id="BJXQ01000014">
    <property type="protein sequence ID" value="GEN04182.1"/>
    <property type="molecule type" value="Genomic_DNA"/>
</dbReference>
<proteinExistence type="inferred from homology"/>
<reference evidence="7" key="3">
    <citation type="submission" date="2014-06" db="EMBL/GenBank/DDBJ databases">
        <authorList>
            <person name="Winans N.J."/>
            <person name="Newell P.D."/>
            <person name="Douglas A.E."/>
        </authorList>
    </citation>
    <scope>NUCLEOTIDE SEQUENCE [LARGE SCALE GENOMIC DNA]</scope>
</reference>
<reference evidence="3 6" key="1">
    <citation type="submission" date="2012-11" db="EMBL/GenBank/DDBJ databases">
        <title>Whole genome sequence of Acetobacter indonesiensis 5H-1.</title>
        <authorList>
            <person name="Azuma Y."/>
            <person name="Higashiura N."/>
            <person name="Hirakawa H."/>
            <person name="Matsushita K."/>
        </authorList>
    </citation>
    <scope>NUCLEOTIDE SEQUENCE [LARGE SCALE GENOMIC DNA]</scope>
    <source>
        <strain evidence="3 6">5H-1</strain>
    </source>
</reference>
<dbReference type="PANTHER" id="PTHR37944:SF1">
    <property type="entry name" value="PORIN B"/>
    <property type="match status" value="1"/>
</dbReference>
<dbReference type="GO" id="GO:0015288">
    <property type="term" value="F:porin activity"/>
    <property type="evidence" value="ECO:0007669"/>
    <property type="project" value="InterPro"/>
</dbReference>
<organism evidence="5 7">
    <name type="scientific">Acetobacter indonesiensis</name>
    <dbReference type="NCBI Taxonomy" id="104101"/>
    <lineage>
        <taxon>Bacteria</taxon>
        <taxon>Pseudomonadati</taxon>
        <taxon>Pseudomonadota</taxon>
        <taxon>Alphaproteobacteria</taxon>
        <taxon>Acetobacterales</taxon>
        <taxon>Acetobacteraceae</taxon>
        <taxon>Acetobacter</taxon>
    </lineage>
</organism>
<dbReference type="Proteomes" id="UP000194641">
    <property type="component" value="Unassembled WGS sequence"/>
</dbReference>
<keyword evidence="6" id="KW-1185">Reference proteome</keyword>
<dbReference type="Gene3D" id="2.40.160.180">
    <property type="entry name" value="Carbohydrate-selective porin OprB"/>
    <property type="match status" value="1"/>
</dbReference>
<dbReference type="Proteomes" id="UP000032673">
    <property type="component" value="Unassembled WGS sequence"/>
</dbReference>
<protein>
    <submittedName>
        <fullName evidence="3 5">Porin</fullName>
    </submittedName>
</protein>
<keyword evidence="2" id="KW-0732">Signal</keyword>
<reference evidence="5" key="2">
    <citation type="submission" date="2014-06" db="EMBL/GenBank/DDBJ databases">
        <authorList>
            <person name="Ju J."/>
            <person name="Zhang J."/>
        </authorList>
    </citation>
    <scope>NUCLEOTIDE SEQUENCE [LARGE SCALE GENOMIC DNA]</scope>
    <source>
        <strain evidence="5">DmL_051</strain>
    </source>
</reference>
<sequence>MFLSKKLCVYCLGIGLMLAVASGQIFAATRPLTTDILPSGVPLPFPAPGMQSSSDDWNSTLFADTYGVRSWLNHYGLRFSLQDVEEVWGVASGGLHQGASYNGMSAASLTFDPSRIGGWKYGLFNVSALQIRGRSATSDNVGALNTLSGYDAQRSLRLFELWYGQGFLGNRLDVRVGSLDLDTEFMVSQNASLFLNASFGWPLSASTDLYSGGPSWPYSAPGVRIRYNPLYPLVLMFAATDDNPTGGPFYPSQDNPAQNLSGTRFGVSNGALFMFEAQLWVDAARRLGLDHAALPGTWKIGGYYDTGSFPDRRYSANGRILAAPDASVSPRYYHGNWMVYGVFDQTIWRIEGDTPRAASVFIRVTGNDGIKNTFSFGAEAGLTVQGIVPHRKDDVLGIAWGAGFFGRRAKQAAEDSLLYSGEITSGRKSEHHIELTWQTPVQPWLNIQPDFQYIWNVGGGASSQSDTPAIPNAAIFGLNVSSSF</sequence>
<dbReference type="InterPro" id="IPR007049">
    <property type="entry name" value="Carb-sel_porin_OprB"/>
</dbReference>
<dbReference type="EMBL" id="BAMW01000078">
    <property type="protein sequence ID" value="GAN64519.1"/>
    <property type="molecule type" value="Genomic_DNA"/>
</dbReference>
<gene>
    <name evidence="3" type="ORF">Abin_081_050</name>
    <name evidence="4" type="ORF">AIN02nite_22070</name>
    <name evidence="5" type="ORF">HK17_13635</name>
</gene>
<comment type="caution">
    <text evidence="5">The sequence shown here is derived from an EMBL/GenBank/DDBJ whole genome shotgun (WGS) entry which is preliminary data.</text>
</comment>
<dbReference type="PANTHER" id="PTHR37944">
    <property type="entry name" value="PORIN B"/>
    <property type="match status" value="1"/>
</dbReference>
<feature type="chain" id="PRO_5044514802" evidence="2">
    <location>
        <begin position="28"/>
        <end position="484"/>
    </location>
</feature>
<dbReference type="Proteomes" id="UP000321104">
    <property type="component" value="Unassembled WGS sequence"/>
</dbReference>
<dbReference type="EMBL" id="JOPA01000050">
    <property type="protein sequence ID" value="OUI90520.1"/>
    <property type="molecule type" value="Genomic_DNA"/>
</dbReference>
<evidence type="ECO:0000313" key="3">
    <source>
        <dbReference type="EMBL" id="GAN64519.1"/>
    </source>
</evidence>
<dbReference type="AlphaFoldDB" id="A0A252ALG7"/>
<dbReference type="RefSeq" id="WP_048848126.1">
    <property type="nucleotide sequence ID" value="NZ_BAMW01000078.1"/>
</dbReference>
<evidence type="ECO:0000313" key="7">
    <source>
        <dbReference type="Proteomes" id="UP000194641"/>
    </source>
</evidence>
<dbReference type="InterPro" id="IPR038673">
    <property type="entry name" value="OprB_sf"/>
</dbReference>
<evidence type="ECO:0000313" key="5">
    <source>
        <dbReference type="EMBL" id="OUI90520.1"/>
    </source>
</evidence>
<evidence type="ECO:0000256" key="2">
    <source>
        <dbReference type="RuleBase" id="RU363072"/>
    </source>
</evidence>
<reference evidence="4 8" key="4">
    <citation type="submission" date="2019-07" db="EMBL/GenBank/DDBJ databases">
        <title>Whole genome shotgun sequence of Acetobacter indonesiensis NBRC 16471.</title>
        <authorList>
            <person name="Hosoyama A."/>
            <person name="Uohara A."/>
            <person name="Ohji S."/>
            <person name="Ichikawa N."/>
        </authorList>
    </citation>
    <scope>NUCLEOTIDE SEQUENCE [LARGE SCALE GENOMIC DNA]</scope>
    <source>
        <strain evidence="4 8">NBRC 16471</strain>
    </source>
</reference>
<feature type="signal peptide" evidence="2">
    <location>
        <begin position="1"/>
        <end position="27"/>
    </location>
</feature>
<accession>A0A252ALG7</accession>
<evidence type="ECO:0000313" key="4">
    <source>
        <dbReference type="EMBL" id="GEN04182.1"/>
    </source>
</evidence>
<dbReference type="GO" id="GO:0016020">
    <property type="term" value="C:membrane"/>
    <property type="evidence" value="ECO:0007669"/>
    <property type="project" value="InterPro"/>
</dbReference>
<evidence type="ECO:0000256" key="1">
    <source>
        <dbReference type="ARBA" id="ARBA00008769"/>
    </source>
</evidence>
<evidence type="ECO:0000313" key="8">
    <source>
        <dbReference type="Proteomes" id="UP000321104"/>
    </source>
</evidence>
<dbReference type="Pfam" id="PF04966">
    <property type="entry name" value="OprB"/>
    <property type="match status" value="1"/>
</dbReference>
<comment type="similarity">
    <text evidence="1 2">Belongs to the OprB family.</text>
</comment>